<accession>A0A2P6NR47</accession>
<dbReference type="InterPro" id="IPR014347">
    <property type="entry name" value="Tautomerase/MIF_sf"/>
</dbReference>
<sequence>MPFYQIFHAPGTLSREDKTIIAKGFTETHCSIAGATPYVVKVAFIDADIYTSGEHDDKIIRIVGIIKGGRTFETKSKLLEGLSLVITPFLGEKMVEITLVENHAEDMKRVIGKDLLN</sequence>
<dbReference type="AlphaFoldDB" id="A0A2P6NR47"/>
<dbReference type="SUPFAM" id="SSF55331">
    <property type="entry name" value="Tautomerase/MIF"/>
    <property type="match status" value="1"/>
</dbReference>
<dbReference type="OrthoDB" id="2129288at2759"/>
<proteinExistence type="predicted"/>
<dbReference type="EMBL" id="MDYQ01000031">
    <property type="protein sequence ID" value="PRP86425.1"/>
    <property type="molecule type" value="Genomic_DNA"/>
</dbReference>
<dbReference type="Pfam" id="PF14832">
    <property type="entry name" value="Tautomerase_3"/>
    <property type="match status" value="1"/>
</dbReference>
<dbReference type="Proteomes" id="UP000241769">
    <property type="component" value="Unassembled WGS sequence"/>
</dbReference>
<dbReference type="Gene3D" id="3.30.429.10">
    <property type="entry name" value="Macrophage Migration Inhibitory Factor"/>
    <property type="match status" value="1"/>
</dbReference>
<dbReference type="InterPro" id="IPR028116">
    <property type="entry name" value="Cis-CaaD-like"/>
</dbReference>
<gene>
    <name evidence="2" type="ORF">PROFUN_05344</name>
</gene>
<organism evidence="2 3">
    <name type="scientific">Planoprotostelium fungivorum</name>
    <dbReference type="NCBI Taxonomy" id="1890364"/>
    <lineage>
        <taxon>Eukaryota</taxon>
        <taxon>Amoebozoa</taxon>
        <taxon>Evosea</taxon>
        <taxon>Variosea</taxon>
        <taxon>Cavosteliida</taxon>
        <taxon>Cavosteliaceae</taxon>
        <taxon>Planoprotostelium</taxon>
    </lineage>
</organism>
<evidence type="ECO:0000313" key="3">
    <source>
        <dbReference type="Proteomes" id="UP000241769"/>
    </source>
</evidence>
<protein>
    <recommendedName>
        <fullName evidence="1">Tautomerase cis-CaaD-like domain-containing protein</fullName>
    </recommendedName>
</protein>
<reference evidence="2 3" key="1">
    <citation type="journal article" date="2018" name="Genome Biol. Evol.">
        <title>Multiple Roots of Fruiting Body Formation in Amoebozoa.</title>
        <authorList>
            <person name="Hillmann F."/>
            <person name="Forbes G."/>
            <person name="Novohradska S."/>
            <person name="Ferling I."/>
            <person name="Riege K."/>
            <person name="Groth M."/>
            <person name="Westermann M."/>
            <person name="Marz M."/>
            <person name="Spaller T."/>
            <person name="Winckler T."/>
            <person name="Schaap P."/>
            <person name="Glockner G."/>
        </authorList>
    </citation>
    <scope>NUCLEOTIDE SEQUENCE [LARGE SCALE GENOMIC DNA]</scope>
    <source>
        <strain evidence="2 3">Jena</strain>
    </source>
</reference>
<name>A0A2P6NR47_9EUKA</name>
<evidence type="ECO:0000313" key="2">
    <source>
        <dbReference type="EMBL" id="PRP86425.1"/>
    </source>
</evidence>
<comment type="caution">
    <text evidence="2">The sequence shown here is derived from an EMBL/GenBank/DDBJ whole genome shotgun (WGS) entry which is preliminary data.</text>
</comment>
<keyword evidence="3" id="KW-1185">Reference proteome</keyword>
<evidence type="ECO:0000259" key="1">
    <source>
        <dbReference type="Pfam" id="PF14832"/>
    </source>
</evidence>
<feature type="domain" description="Tautomerase cis-CaaD-like" evidence="1">
    <location>
        <begin position="1"/>
        <end position="101"/>
    </location>
</feature>
<dbReference type="InParanoid" id="A0A2P6NR47"/>